<dbReference type="SMART" id="SM01012">
    <property type="entry name" value="ANTAR"/>
    <property type="match status" value="1"/>
</dbReference>
<dbReference type="InterPro" id="IPR005561">
    <property type="entry name" value="ANTAR"/>
</dbReference>
<feature type="domain" description="ANTAR" evidence="5">
    <location>
        <begin position="180"/>
        <end position="241"/>
    </location>
</feature>
<dbReference type="GO" id="GO:0016301">
    <property type="term" value="F:kinase activity"/>
    <property type="evidence" value="ECO:0007669"/>
    <property type="project" value="UniProtKB-KW"/>
</dbReference>
<evidence type="ECO:0000313" key="7">
    <source>
        <dbReference type="Proteomes" id="UP000252008"/>
    </source>
</evidence>
<dbReference type="GO" id="GO:0003723">
    <property type="term" value="F:RNA binding"/>
    <property type="evidence" value="ECO:0007669"/>
    <property type="project" value="InterPro"/>
</dbReference>
<organism evidence="6 7">
    <name type="scientific">Mycolicibacterium parafortuitum</name>
    <name type="common">Mycobacterium parafortuitum</name>
    <dbReference type="NCBI Taxonomy" id="39692"/>
    <lineage>
        <taxon>Bacteria</taxon>
        <taxon>Bacillati</taxon>
        <taxon>Actinomycetota</taxon>
        <taxon>Actinomycetes</taxon>
        <taxon>Mycobacteriales</taxon>
        <taxon>Mycobacteriaceae</taxon>
        <taxon>Mycolicibacterium</taxon>
    </lineage>
</organism>
<keyword evidence="7" id="KW-1185">Reference proteome</keyword>
<evidence type="ECO:0000256" key="3">
    <source>
        <dbReference type="ARBA" id="ARBA00023015"/>
    </source>
</evidence>
<dbReference type="AlphaFoldDB" id="A0A375YMZ4"/>
<dbReference type="SUPFAM" id="SSF52172">
    <property type="entry name" value="CheY-like"/>
    <property type="match status" value="1"/>
</dbReference>
<dbReference type="PIRSF" id="PIRSF036625">
    <property type="entry name" value="GAF_ANTAR"/>
    <property type="match status" value="1"/>
</dbReference>
<dbReference type="InterPro" id="IPR012074">
    <property type="entry name" value="GAF_ANTAR"/>
</dbReference>
<keyword evidence="4" id="KW-0804">Transcription</keyword>
<name>A0A375YMZ4_MYCPF</name>
<keyword evidence="3" id="KW-0805">Transcription regulation</keyword>
<protein>
    <submittedName>
        <fullName evidence="6">Response regulator receiver, ANTAR domain-containing protein [Gordonia sp. KTR9]</fullName>
    </submittedName>
</protein>
<keyword evidence="1" id="KW-0808">Transferase</keyword>
<dbReference type="Pfam" id="PF03861">
    <property type="entry name" value="ANTAR"/>
    <property type="match status" value="1"/>
</dbReference>
<evidence type="ECO:0000256" key="1">
    <source>
        <dbReference type="ARBA" id="ARBA00022679"/>
    </source>
</evidence>
<keyword evidence="2" id="KW-0418">Kinase</keyword>
<evidence type="ECO:0000313" key="6">
    <source>
        <dbReference type="EMBL" id="SRX82453.1"/>
    </source>
</evidence>
<gene>
    <name evidence="6" type="ORF">MPP7335_04213</name>
</gene>
<proteinExistence type="predicted"/>
<evidence type="ECO:0000256" key="2">
    <source>
        <dbReference type="ARBA" id="ARBA00022777"/>
    </source>
</evidence>
<dbReference type="InterPro" id="IPR003018">
    <property type="entry name" value="GAF"/>
</dbReference>
<dbReference type="Proteomes" id="UP000252008">
    <property type="component" value="Unassembled WGS sequence"/>
</dbReference>
<dbReference type="Pfam" id="PF13185">
    <property type="entry name" value="GAF_2"/>
    <property type="match status" value="1"/>
</dbReference>
<dbReference type="InterPro" id="IPR011006">
    <property type="entry name" value="CheY-like_superfamily"/>
</dbReference>
<dbReference type="SUPFAM" id="SSF55781">
    <property type="entry name" value="GAF domain-like"/>
    <property type="match status" value="1"/>
</dbReference>
<dbReference type="SMART" id="SM00065">
    <property type="entry name" value="GAF"/>
    <property type="match status" value="1"/>
</dbReference>
<evidence type="ECO:0000256" key="4">
    <source>
        <dbReference type="ARBA" id="ARBA00023163"/>
    </source>
</evidence>
<dbReference type="InterPro" id="IPR029016">
    <property type="entry name" value="GAF-like_dom_sf"/>
</dbReference>
<dbReference type="EMBL" id="UEGS01000001">
    <property type="protein sequence ID" value="SRX82453.1"/>
    <property type="molecule type" value="Genomic_DNA"/>
</dbReference>
<reference evidence="6 7" key="1">
    <citation type="submission" date="2018-05" db="EMBL/GenBank/DDBJ databases">
        <authorList>
            <consortium name="IHU Genomes"/>
        </authorList>
    </citation>
    <scope>NUCLEOTIDE SEQUENCE [LARGE SCALE GENOMIC DNA]</scope>
    <source>
        <strain evidence="6 7">P7335</strain>
    </source>
</reference>
<dbReference type="STRING" id="39692.BST38_19215"/>
<sequence>MTIEDRPRGAPPYPRRQTLLERARLNDLVVQINELQRRGGVDPEDALLDIIENGVASVPGARHAGVTLIDKHAVVTTAAATHAHVRLLDRIQAEAHEGPCLSRAWSHHTLRVDDLAAEQRWPLYCRAAVERTPVRSVLSIRLYHDGPSLAALTFYADEAEVFDDDSVELALIFAAHTAAALTLTQREDQFRSALASRDVIGQAKGMLMERFGIDAHAAFELLRRISQEKNVKLVDIAENLVAAHGTAG</sequence>
<dbReference type="InterPro" id="IPR036388">
    <property type="entry name" value="WH-like_DNA-bd_sf"/>
</dbReference>
<dbReference type="Gene3D" id="1.10.10.10">
    <property type="entry name" value="Winged helix-like DNA-binding domain superfamily/Winged helix DNA-binding domain"/>
    <property type="match status" value="1"/>
</dbReference>
<dbReference type="Gene3D" id="3.30.450.40">
    <property type="match status" value="1"/>
</dbReference>
<accession>A0A375YMZ4</accession>
<evidence type="ECO:0000259" key="5">
    <source>
        <dbReference type="PROSITE" id="PS50921"/>
    </source>
</evidence>
<dbReference type="PROSITE" id="PS50921">
    <property type="entry name" value="ANTAR"/>
    <property type="match status" value="1"/>
</dbReference>